<feature type="domain" description="CTLH" evidence="2">
    <location>
        <begin position="247"/>
        <end position="344"/>
    </location>
</feature>
<evidence type="ECO:0000256" key="1">
    <source>
        <dbReference type="SAM" id="MobiDB-lite"/>
    </source>
</evidence>
<dbReference type="SMART" id="SM00667">
    <property type="entry name" value="LisH"/>
    <property type="match status" value="1"/>
</dbReference>
<evidence type="ECO:0000313" key="4">
    <source>
        <dbReference type="Proteomes" id="UP000245699"/>
    </source>
</evidence>
<evidence type="ECO:0000313" key="3">
    <source>
        <dbReference type="EMBL" id="PVU87164.1"/>
    </source>
</evidence>
<keyword evidence="4" id="KW-1185">Reference proteome</keyword>
<dbReference type="OrthoDB" id="5563741at2759"/>
<dbReference type="PROSITE" id="PS50896">
    <property type="entry name" value="LISH"/>
    <property type="match status" value="1"/>
</dbReference>
<name>A0A2T9Y4H4_9FUNG</name>
<evidence type="ECO:0000259" key="2">
    <source>
        <dbReference type="PROSITE" id="PS50897"/>
    </source>
</evidence>
<proteinExistence type="predicted"/>
<accession>A0A2T9Y4H4</accession>
<dbReference type="AlphaFoldDB" id="A0A2T9Y4H4"/>
<feature type="region of interest" description="Disordered" evidence="1">
    <location>
        <begin position="1"/>
        <end position="22"/>
    </location>
</feature>
<dbReference type="PROSITE" id="PS50897">
    <property type="entry name" value="CTLH"/>
    <property type="match status" value="1"/>
</dbReference>
<dbReference type="Proteomes" id="UP000245699">
    <property type="component" value="Unassembled WGS sequence"/>
</dbReference>
<reference evidence="3 4" key="1">
    <citation type="journal article" date="2018" name="MBio">
        <title>Comparative Genomics Reveals the Core Gene Toolbox for the Fungus-Insect Symbiosis.</title>
        <authorList>
            <person name="Wang Y."/>
            <person name="Stata M."/>
            <person name="Wang W."/>
            <person name="Stajich J.E."/>
            <person name="White M.M."/>
            <person name="Moncalvo J.M."/>
        </authorList>
    </citation>
    <scope>NUCLEOTIDE SEQUENCE [LARGE SCALE GENOMIC DNA]</scope>
    <source>
        <strain evidence="3 4">AUS-77-4</strain>
    </source>
</reference>
<dbReference type="InterPro" id="IPR006595">
    <property type="entry name" value="CTLH_C"/>
</dbReference>
<comment type="caution">
    <text evidence="3">The sequence shown here is derived from an EMBL/GenBank/DDBJ whole genome shotgun (WGS) entry which is preliminary data.</text>
</comment>
<organism evidence="3 4">
    <name type="scientific">Furculomyces boomerangus</name>
    <dbReference type="NCBI Taxonomy" id="61424"/>
    <lineage>
        <taxon>Eukaryota</taxon>
        <taxon>Fungi</taxon>
        <taxon>Fungi incertae sedis</taxon>
        <taxon>Zoopagomycota</taxon>
        <taxon>Kickxellomycotina</taxon>
        <taxon>Harpellomycetes</taxon>
        <taxon>Harpellales</taxon>
        <taxon>Harpellaceae</taxon>
        <taxon>Furculomyces</taxon>
    </lineage>
</organism>
<protein>
    <recommendedName>
        <fullName evidence="2">CTLH domain-containing protein</fullName>
    </recommendedName>
</protein>
<dbReference type="InterPro" id="IPR006594">
    <property type="entry name" value="LisH"/>
</dbReference>
<dbReference type="STRING" id="61424.A0A2T9Y4H4"/>
<dbReference type="EMBL" id="MBFT01000793">
    <property type="protein sequence ID" value="PVU87164.1"/>
    <property type="molecule type" value="Genomic_DNA"/>
</dbReference>
<sequence>MTIPNNPFSLPKSSGDSDQKSQKDSSAIQILVYSYLIQNNYEFTAEVFAKTSGIDIHFKENLEHFPSYLRPNLSSNQSHTTNDILKNHEEDNLDTKNTKTNNKNDCSYKQSYILPHKNEVLNTEEENTSINSHFEELQDGDLSFESSQNNNDTDMDSVVDLAYNTAMKSLNAATGGYTETGVNISETENDESEIANMDVDMDENCEELYNFTPKITPKKPDLDDSISHSGARYSTNWETISNSHLHFLRIRKYIFDRISIGDIDSAITLLNLHFPAVLRTDDFRFVFKTSEQRTEIDPSLLSIAEIMLKLPPVAFSRNLNVMILRYRLDSQRFLELVRNNQIAEALEFNQNTLCHYKGLLKMWLDNALICESVGSTRMTSFTIPQKIFHQNIKDTCRNNNTESVAKKNESTNETNTYYSDILGAQNSLNSSSHSVKPNHVLKPLTIPNRAITPIGVEYSNMFYSKFSVNDTTPFYKTIKEVNENMISHNELKLAYREMCNHHTKICSLLTYPSRDFLSETSFFENGYRRNLAEAINQAILESLGFPQEPALITDIRQTLLVTRLLSAGQKDMNTELNLYKNIDQSLEIAAGLNSV</sequence>
<gene>
    <name evidence="3" type="ORF">BB559_006217</name>
</gene>